<gene>
    <name evidence="12" type="primary">holA</name>
    <name evidence="12" type="ORF">AUT07_00589</name>
</gene>
<evidence type="ECO:0000256" key="4">
    <source>
        <dbReference type="ARBA" id="ARBA00022695"/>
    </source>
</evidence>
<comment type="catalytic activity">
    <reaction evidence="8">
        <text>DNA(n) + a 2'-deoxyribonucleoside 5'-triphosphate = DNA(n+1) + diphosphate</text>
        <dbReference type="Rhea" id="RHEA:22508"/>
        <dbReference type="Rhea" id="RHEA-COMP:17339"/>
        <dbReference type="Rhea" id="RHEA-COMP:17340"/>
        <dbReference type="ChEBI" id="CHEBI:33019"/>
        <dbReference type="ChEBI" id="CHEBI:61560"/>
        <dbReference type="ChEBI" id="CHEBI:173112"/>
        <dbReference type="EC" id="2.7.7.7"/>
    </reaction>
</comment>
<proteinExistence type="inferred from homology"/>
<comment type="similarity">
    <text evidence="7">Belongs to the DNA polymerase HolA subunit family.</text>
</comment>
<dbReference type="Gene3D" id="1.10.8.60">
    <property type="match status" value="1"/>
</dbReference>
<dbReference type="Gene3D" id="1.20.272.10">
    <property type="match status" value="1"/>
</dbReference>
<name>A0A0X8CYD0_9GAMM</name>
<dbReference type="AlphaFoldDB" id="A0A0X8CYD0"/>
<dbReference type="SUPFAM" id="SSF52540">
    <property type="entry name" value="P-loop containing nucleoside triphosphate hydrolases"/>
    <property type="match status" value="1"/>
</dbReference>
<dbReference type="KEGG" id="asy:AUT07_00589"/>
<keyword evidence="13" id="KW-1185">Reference proteome</keyword>
<dbReference type="InterPro" id="IPR008921">
    <property type="entry name" value="DNA_pol3_clamp-load_cplx_C"/>
</dbReference>
<evidence type="ECO:0000256" key="5">
    <source>
        <dbReference type="ARBA" id="ARBA00022705"/>
    </source>
</evidence>
<evidence type="ECO:0000259" key="11">
    <source>
        <dbReference type="Pfam" id="PF14840"/>
    </source>
</evidence>
<evidence type="ECO:0000256" key="7">
    <source>
        <dbReference type="ARBA" id="ARBA00034754"/>
    </source>
</evidence>
<dbReference type="InterPro" id="IPR032780">
    <property type="entry name" value="DNA_pol3_delt_C"/>
</dbReference>
<keyword evidence="3 12" id="KW-0808">Transferase</keyword>
<dbReference type="Pfam" id="PF14840">
    <property type="entry name" value="DNA_pol3_delt_C"/>
    <property type="match status" value="1"/>
</dbReference>
<evidence type="ECO:0000256" key="3">
    <source>
        <dbReference type="ARBA" id="ARBA00022679"/>
    </source>
</evidence>
<dbReference type="SUPFAM" id="SSF48019">
    <property type="entry name" value="post-AAA+ oligomerization domain-like"/>
    <property type="match status" value="1"/>
</dbReference>
<dbReference type="PANTHER" id="PTHR34388">
    <property type="entry name" value="DNA POLYMERASE III SUBUNIT DELTA"/>
    <property type="match status" value="1"/>
</dbReference>
<reference evidence="12 13" key="1">
    <citation type="submission" date="2016-01" db="EMBL/GenBank/DDBJ databases">
        <title>Genome sequence of Ca. Arsenophonus lipopteni, the exclusive symbiont of a blood sucking fly Lipoptena cervi (Diptera: Hippoboscidae).</title>
        <authorList>
            <person name="Novakova E."/>
            <person name="Hypsa V."/>
            <person name="Nguyen P."/>
            <person name="Husnik F."/>
            <person name="Darby A.C."/>
        </authorList>
    </citation>
    <scope>NUCLEOTIDE SEQUENCE [LARGE SCALE GENOMIC DNA]</scope>
    <source>
        <strain evidence="12 13">CB</strain>
    </source>
</reference>
<dbReference type="InterPro" id="IPR027417">
    <property type="entry name" value="P-loop_NTPase"/>
</dbReference>
<sequence length="346" mass="40963">MIHICTTNLNLYLNDKIRSCYLVIGDDAFLLQESIDKICEIAHKKGFTERYTYSLDTNTDWNNIYHLSKSYSLFSRRQIIILILPESGYTTILKNKLLKLSKLLHSDLLLILCAKKLTKEQENSIWYKKISKDGVYINCQTPELHQFPKWISKRAKVMSITLDEQSIQLLCYYYEGNLLALNQIFKLLLILYPDGNFTLSRVQKVVNDNVHFKPYHWIDMLLQGNIKRSWHILQQLKKENYENVFLLHIIQRELILILTLKYQSKGKDLIKLFNQNNVWQYRRPIISTAIKRLSIYKLQLAIQILNKVEVNLKKDYCYIIWPLLEILSILLCSETITKSFINEFTS</sequence>
<keyword evidence="5" id="KW-0235">DNA replication</keyword>
<keyword evidence="4 12" id="KW-0548">Nucleotidyltransferase</keyword>
<dbReference type="EMBL" id="CP013920">
    <property type="protein sequence ID" value="AMA65142.1"/>
    <property type="molecule type" value="Genomic_DNA"/>
</dbReference>
<dbReference type="PANTHER" id="PTHR34388:SF1">
    <property type="entry name" value="DNA POLYMERASE III SUBUNIT DELTA"/>
    <property type="match status" value="1"/>
</dbReference>
<accession>A0A0X8CYD0</accession>
<dbReference type="EC" id="2.7.7.7" evidence="1 9"/>
<evidence type="ECO:0000256" key="6">
    <source>
        <dbReference type="ARBA" id="ARBA00022932"/>
    </source>
</evidence>
<dbReference type="GO" id="GO:0006261">
    <property type="term" value="P:DNA-templated DNA replication"/>
    <property type="evidence" value="ECO:0007669"/>
    <property type="project" value="TreeGrafter"/>
</dbReference>
<dbReference type="NCBIfam" id="TIGR01128">
    <property type="entry name" value="holA"/>
    <property type="match status" value="1"/>
</dbReference>
<dbReference type="GO" id="GO:0009360">
    <property type="term" value="C:DNA polymerase III complex"/>
    <property type="evidence" value="ECO:0007669"/>
    <property type="project" value="UniProtKB-UniRule"/>
</dbReference>
<evidence type="ECO:0000256" key="1">
    <source>
        <dbReference type="ARBA" id="ARBA00012417"/>
    </source>
</evidence>
<protein>
    <recommendedName>
        <fullName evidence="2 9">DNA polymerase III subunit delta</fullName>
        <ecNumber evidence="1 9">2.7.7.7</ecNumber>
    </recommendedName>
</protein>
<dbReference type="GO" id="GO:0003887">
    <property type="term" value="F:DNA-directed DNA polymerase activity"/>
    <property type="evidence" value="ECO:0007669"/>
    <property type="project" value="UniProtKB-UniRule"/>
</dbReference>
<organism evidence="12 13">
    <name type="scientific">Candidatus Arsenophonus lipoptenae</name>
    <dbReference type="NCBI Taxonomy" id="634113"/>
    <lineage>
        <taxon>Bacteria</taxon>
        <taxon>Pseudomonadati</taxon>
        <taxon>Pseudomonadota</taxon>
        <taxon>Gammaproteobacteria</taxon>
        <taxon>Enterobacterales</taxon>
        <taxon>Morganellaceae</taxon>
        <taxon>Arsenophonus</taxon>
    </lineage>
</organism>
<dbReference type="OrthoDB" id="9770982at2"/>
<evidence type="ECO:0000256" key="9">
    <source>
        <dbReference type="NCBIfam" id="TIGR01128"/>
    </source>
</evidence>
<evidence type="ECO:0000313" key="12">
    <source>
        <dbReference type="EMBL" id="AMA65142.1"/>
    </source>
</evidence>
<dbReference type="Gene3D" id="3.40.50.300">
    <property type="entry name" value="P-loop containing nucleotide triphosphate hydrolases"/>
    <property type="match status" value="1"/>
</dbReference>
<evidence type="ECO:0000256" key="2">
    <source>
        <dbReference type="ARBA" id="ARBA00017703"/>
    </source>
</evidence>
<dbReference type="STRING" id="634113.AUT07_00589"/>
<evidence type="ECO:0000259" key="10">
    <source>
        <dbReference type="Pfam" id="PF06144"/>
    </source>
</evidence>
<dbReference type="RefSeq" id="WP_066283926.1">
    <property type="nucleotide sequence ID" value="NZ_CP013920.1"/>
</dbReference>
<feature type="domain" description="DNA polymerase III delta N-terminal" evidence="10">
    <location>
        <begin position="21"/>
        <end position="140"/>
    </location>
</feature>
<dbReference type="PATRIC" id="fig|634113.3.peg.555"/>
<dbReference type="InterPro" id="IPR010372">
    <property type="entry name" value="DNA_pol3_delta_N"/>
</dbReference>
<evidence type="ECO:0000313" key="13">
    <source>
        <dbReference type="Proteomes" id="UP000069926"/>
    </source>
</evidence>
<dbReference type="InterPro" id="IPR005790">
    <property type="entry name" value="DNA_polIII_delta"/>
</dbReference>
<dbReference type="Pfam" id="PF06144">
    <property type="entry name" value="DNA_pol3_delta"/>
    <property type="match status" value="1"/>
</dbReference>
<dbReference type="Proteomes" id="UP000069926">
    <property type="component" value="Chromosome"/>
</dbReference>
<feature type="domain" description="DNA polymerase III subunit delta C-terminal" evidence="11">
    <location>
        <begin position="214"/>
        <end position="336"/>
    </location>
</feature>
<dbReference type="GO" id="GO:0003677">
    <property type="term" value="F:DNA binding"/>
    <property type="evidence" value="ECO:0007669"/>
    <property type="project" value="InterPro"/>
</dbReference>
<evidence type="ECO:0000256" key="8">
    <source>
        <dbReference type="ARBA" id="ARBA00049244"/>
    </source>
</evidence>
<keyword evidence="6" id="KW-0239">DNA-directed DNA polymerase</keyword>
<dbReference type="CDD" id="cd18138">
    <property type="entry name" value="HLD_clamp_pol_III_delta"/>
    <property type="match status" value="1"/>
</dbReference>